<dbReference type="Gene3D" id="3.40.630.30">
    <property type="match status" value="1"/>
</dbReference>
<feature type="region of interest" description="Disordered" evidence="3">
    <location>
        <begin position="1"/>
        <end position="20"/>
    </location>
</feature>
<dbReference type="CDD" id="cd04301">
    <property type="entry name" value="NAT_SF"/>
    <property type="match status" value="1"/>
</dbReference>
<evidence type="ECO:0000256" key="2">
    <source>
        <dbReference type="ARBA" id="ARBA00023315"/>
    </source>
</evidence>
<comment type="caution">
    <text evidence="5">The sequence shown here is derived from an EMBL/GenBank/DDBJ whole genome shotgun (WGS) entry which is preliminary data.</text>
</comment>
<keyword evidence="6" id="KW-1185">Reference proteome</keyword>
<dbReference type="AlphaFoldDB" id="A0A7Y9LD65"/>
<sequence length="157" mass="17710">MTTRFRPAEPGEAPELEDLQSRSASHWGYPAGYFDWAGDARKISESYVCDNRVQVLVDDGGRRLGFYSFTENEDGLLLDRMFLDADQIGRGLGRQLWQHAVQTARELGVSEFRIAADPNAGPFYEAMGARWYGSRPTQEPTWTIQLYRFSVPGRPGG</sequence>
<dbReference type="Proteomes" id="UP000569914">
    <property type="component" value="Unassembled WGS sequence"/>
</dbReference>
<dbReference type="InterPro" id="IPR050832">
    <property type="entry name" value="Bact_Acetyltransf"/>
</dbReference>
<evidence type="ECO:0000256" key="3">
    <source>
        <dbReference type="SAM" id="MobiDB-lite"/>
    </source>
</evidence>
<evidence type="ECO:0000313" key="5">
    <source>
        <dbReference type="EMBL" id="NYE73577.1"/>
    </source>
</evidence>
<evidence type="ECO:0000259" key="4">
    <source>
        <dbReference type="PROSITE" id="PS51186"/>
    </source>
</evidence>
<dbReference type="PANTHER" id="PTHR43877">
    <property type="entry name" value="AMINOALKYLPHOSPHONATE N-ACETYLTRANSFERASE-RELATED-RELATED"/>
    <property type="match status" value="1"/>
</dbReference>
<keyword evidence="2" id="KW-0012">Acyltransferase</keyword>
<dbReference type="GO" id="GO:0016747">
    <property type="term" value="F:acyltransferase activity, transferring groups other than amino-acyl groups"/>
    <property type="evidence" value="ECO:0007669"/>
    <property type="project" value="InterPro"/>
</dbReference>
<accession>A0A7Y9LD65</accession>
<dbReference type="InterPro" id="IPR000182">
    <property type="entry name" value="GNAT_dom"/>
</dbReference>
<dbReference type="EMBL" id="JACCBU010000001">
    <property type="protein sequence ID" value="NYE73577.1"/>
    <property type="molecule type" value="Genomic_DNA"/>
</dbReference>
<feature type="domain" description="N-acetyltransferase" evidence="4">
    <location>
        <begin position="3"/>
        <end position="152"/>
    </location>
</feature>
<dbReference type="SUPFAM" id="SSF55729">
    <property type="entry name" value="Acyl-CoA N-acyltransferases (Nat)"/>
    <property type="match status" value="1"/>
</dbReference>
<reference evidence="5 6" key="1">
    <citation type="submission" date="2020-07" db="EMBL/GenBank/DDBJ databases">
        <title>Sequencing the genomes of 1000 actinobacteria strains.</title>
        <authorList>
            <person name="Klenk H.-P."/>
        </authorList>
    </citation>
    <scope>NUCLEOTIDE SEQUENCE [LARGE SCALE GENOMIC DNA]</scope>
    <source>
        <strain evidence="5 6">DSM 22083</strain>
    </source>
</reference>
<evidence type="ECO:0000313" key="6">
    <source>
        <dbReference type="Proteomes" id="UP000569914"/>
    </source>
</evidence>
<protein>
    <submittedName>
        <fullName evidence="5">GNAT superfamily N-acetyltransferase</fullName>
    </submittedName>
</protein>
<gene>
    <name evidence="5" type="ORF">BKA15_004906</name>
</gene>
<name>A0A7Y9LD65_9ACTN</name>
<organism evidence="5 6">
    <name type="scientific">Microlunatus parietis</name>
    <dbReference type="NCBI Taxonomy" id="682979"/>
    <lineage>
        <taxon>Bacteria</taxon>
        <taxon>Bacillati</taxon>
        <taxon>Actinomycetota</taxon>
        <taxon>Actinomycetes</taxon>
        <taxon>Propionibacteriales</taxon>
        <taxon>Propionibacteriaceae</taxon>
        <taxon>Microlunatus</taxon>
    </lineage>
</organism>
<dbReference type="PROSITE" id="PS51186">
    <property type="entry name" value="GNAT"/>
    <property type="match status" value="1"/>
</dbReference>
<proteinExistence type="predicted"/>
<keyword evidence="1 5" id="KW-0808">Transferase</keyword>
<evidence type="ECO:0000256" key="1">
    <source>
        <dbReference type="ARBA" id="ARBA00022679"/>
    </source>
</evidence>
<dbReference type="InterPro" id="IPR016181">
    <property type="entry name" value="Acyl_CoA_acyltransferase"/>
</dbReference>
<dbReference type="RefSeq" id="WP_179755174.1">
    <property type="nucleotide sequence ID" value="NZ_JACCBU010000001.1"/>
</dbReference>
<dbReference type="Pfam" id="PF13673">
    <property type="entry name" value="Acetyltransf_10"/>
    <property type="match status" value="1"/>
</dbReference>